<name>A0A1W1UCH7_9DEIO</name>
<accession>A0A1W1UCH7</accession>
<dbReference type="Proteomes" id="UP000192582">
    <property type="component" value="Unassembled WGS sequence"/>
</dbReference>
<dbReference type="RefSeq" id="WP_084045311.1">
    <property type="nucleotide sequence ID" value="NZ_FWWU01000003.1"/>
</dbReference>
<evidence type="ECO:0000313" key="2">
    <source>
        <dbReference type="EMBL" id="SMB78805.1"/>
    </source>
</evidence>
<evidence type="ECO:0000256" key="1">
    <source>
        <dbReference type="SAM" id="MobiDB-lite"/>
    </source>
</evidence>
<dbReference type="EMBL" id="FWWU01000003">
    <property type="protein sequence ID" value="SMB78805.1"/>
    <property type="molecule type" value="Genomic_DNA"/>
</dbReference>
<organism evidence="2 3">
    <name type="scientific">Deinococcus hopiensis KR-140</name>
    <dbReference type="NCBI Taxonomy" id="695939"/>
    <lineage>
        <taxon>Bacteria</taxon>
        <taxon>Thermotogati</taxon>
        <taxon>Deinococcota</taxon>
        <taxon>Deinococci</taxon>
        <taxon>Deinococcales</taxon>
        <taxon>Deinococcaceae</taxon>
        <taxon>Deinococcus</taxon>
    </lineage>
</organism>
<sequence>MDNRDQRLPPFSTGDATPGHQVIRRLEDIPEFASDGERTAFWDNHSLSEELWERMRQGDPELERLLLGGTAEAVADAPGAAVEFVTPALGRSGVGKRAGNSPED</sequence>
<feature type="region of interest" description="Disordered" evidence="1">
    <location>
        <begin position="1"/>
        <end position="20"/>
    </location>
</feature>
<evidence type="ECO:0000313" key="3">
    <source>
        <dbReference type="Proteomes" id="UP000192582"/>
    </source>
</evidence>
<dbReference type="AlphaFoldDB" id="A0A1W1UCH7"/>
<reference evidence="2 3" key="1">
    <citation type="submission" date="2017-04" db="EMBL/GenBank/DDBJ databases">
        <authorList>
            <person name="Afonso C.L."/>
            <person name="Miller P.J."/>
            <person name="Scott M.A."/>
            <person name="Spackman E."/>
            <person name="Goraichik I."/>
            <person name="Dimitrov K.M."/>
            <person name="Suarez D.L."/>
            <person name="Swayne D.E."/>
        </authorList>
    </citation>
    <scope>NUCLEOTIDE SEQUENCE [LARGE SCALE GENOMIC DNA]</scope>
    <source>
        <strain evidence="2 3">KR-140</strain>
    </source>
</reference>
<dbReference type="OrthoDB" id="72968at2"/>
<protein>
    <submittedName>
        <fullName evidence="2">Uncharacterized protein</fullName>
    </submittedName>
</protein>
<proteinExistence type="predicted"/>
<gene>
    <name evidence="2" type="ORF">SAMN00790413_05643</name>
</gene>
<keyword evidence="3" id="KW-1185">Reference proteome</keyword>